<dbReference type="PANTHER" id="PTHR30093:SF34">
    <property type="entry name" value="PREPILIN PEPTIDASE-DEPENDENT PROTEIN D"/>
    <property type="match status" value="1"/>
</dbReference>
<evidence type="ECO:0000256" key="1">
    <source>
        <dbReference type="ARBA" id="ARBA00004167"/>
    </source>
</evidence>
<keyword evidence="4" id="KW-0488">Methylation</keyword>
<dbReference type="SUPFAM" id="SSF54523">
    <property type="entry name" value="Pili subunits"/>
    <property type="match status" value="1"/>
</dbReference>
<dbReference type="Pfam" id="PF00114">
    <property type="entry name" value="Pilin"/>
    <property type="match status" value="1"/>
</dbReference>
<protein>
    <submittedName>
        <fullName evidence="11">Pilin</fullName>
    </submittedName>
</protein>
<keyword evidence="8 9" id="KW-0281">Fimbrium</keyword>
<dbReference type="GO" id="GO:0015627">
    <property type="term" value="C:type II protein secretion system complex"/>
    <property type="evidence" value="ECO:0007669"/>
    <property type="project" value="InterPro"/>
</dbReference>
<evidence type="ECO:0000313" key="12">
    <source>
        <dbReference type="Proteomes" id="UP000254572"/>
    </source>
</evidence>
<dbReference type="PROSITE" id="PS00409">
    <property type="entry name" value="PROKAR_NTER_METHYL"/>
    <property type="match status" value="1"/>
</dbReference>
<evidence type="ECO:0000256" key="10">
    <source>
        <dbReference type="SAM" id="Phobius"/>
    </source>
</evidence>
<dbReference type="PANTHER" id="PTHR30093">
    <property type="entry name" value="GENERAL SECRETION PATHWAY PROTEIN G"/>
    <property type="match status" value="1"/>
</dbReference>
<dbReference type="EMBL" id="UFUW01000001">
    <property type="protein sequence ID" value="SUX25146.1"/>
    <property type="molecule type" value="Genomic_DNA"/>
</dbReference>
<gene>
    <name evidence="11" type="primary">pilE1_2</name>
    <name evidence="11" type="ORF">NCTC13294_02266</name>
</gene>
<dbReference type="Gene3D" id="3.30.700.10">
    <property type="entry name" value="Glycoprotein, Type 4 Pilin"/>
    <property type="match status" value="1"/>
</dbReference>
<dbReference type="NCBIfam" id="TIGR02532">
    <property type="entry name" value="IV_pilin_GFxxxE"/>
    <property type="match status" value="1"/>
</dbReference>
<dbReference type="GO" id="GO:0009289">
    <property type="term" value="C:pilus"/>
    <property type="evidence" value="ECO:0007669"/>
    <property type="project" value="UniProtKB-SubCell"/>
</dbReference>
<feature type="transmembrane region" description="Helical" evidence="10">
    <location>
        <begin position="12"/>
        <end position="34"/>
    </location>
</feature>
<dbReference type="GO" id="GO:0016020">
    <property type="term" value="C:membrane"/>
    <property type="evidence" value="ECO:0007669"/>
    <property type="project" value="UniProtKB-SubCell"/>
</dbReference>
<evidence type="ECO:0000256" key="5">
    <source>
        <dbReference type="ARBA" id="ARBA00022692"/>
    </source>
</evidence>
<comment type="similarity">
    <text evidence="3 9">Belongs to the N-Me-Phe pilin family.</text>
</comment>
<evidence type="ECO:0000256" key="7">
    <source>
        <dbReference type="ARBA" id="ARBA00023136"/>
    </source>
</evidence>
<dbReference type="InterPro" id="IPR001082">
    <property type="entry name" value="Pilin"/>
</dbReference>
<evidence type="ECO:0000256" key="3">
    <source>
        <dbReference type="ARBA" id="ARBA00005233"/>
    </source>
</evidence>
<evidence type="ECO:0000256" key="6">
    <source>
        <dbReference type="ARBA" id="ARBA00022989"/>
    </source>
</evidence>
<dbReference type="Proteomes" id="UP000254572">
    <property type="component" value="Unassembled WGS sequence"/>
</dbReference>
<reference evidence="11 12" key="1">
    <citation type="submission" date="2018-06" db="EMBL/GenBank/DDBJ databases">
        <authorList>
            <consortium name="Pathogen Informatics"/>
            <person name="Doyle S."/>
        </authorList>
    </citation>
    <scope>NUCLEOTIDE SEQUENCE [LARGE SCALE GENOMIC DNA]</scope>
    <source>
        <strain evidence="11 12">NCTC13294</strain>
    </source>
</reference>
<accession>A0A381EDU1</accession>
<keyword evidence="5 10" id="KW-0812">Transmembrane</keyword>
<dbReference type="GO" id="GO:0007155">
    <property type="term" value="P:cell adhesion"/>
    <property type="evidence" value="ECO:0007669"/>
    <property type="project" value="InterPro"/>
</dbReference>
<evidence type="ECO:0000313" key="11">
    <source>
        <dbReference type="EMBL" id="SUX25146.1"/>
    </source>
</evidence>
<keyword evidence="12" id="KW-1185">Reference proteome</keyword>
<dbReference type="InterPro" id="IPR012902">
    <property type="entry name" value="N_methyl_site"/>
</dbReference>
<keyword evidence="7 10" id="KW-0472">Membrane</keyword>
<comment type="subcellular location">
    <subcellularLocation>
        <location evidence="2">Fimbrium</location>
    </subcellularLocation>
    <subcellularLocation>
        <location evidence="1">Membrane</location>
        <topology evidence="1">Single-pass membrane protein</topology>
    </subcellularLocation>
</comment>
<dbReference type="AlphaFoldDB" id="A0A381EDU1"/>
<evidence type="ECO:0000256" key="9">
    <source>
        <dbReference type="RuleBase" id="RU000389"/>
    </source>
</evidence>
<keyword evidence="6 10" id="KW-1133">Transmembrane helix</keyword>
<dbReference type="RefSeq" id="WP_115612837.1">
    <property type="nucleotide sequence ID" value="NZ_JBHLZC010000001.1"/>
</dbReference>
<organism evidence="11 12">
    <name type="scientific">Cardiobacterium valvarum</name>
    <dbReference type="NCBI Taxonomy" id="194702"/>
    <lineage>
        <taxon>Bacteria</taxon>
        <taxon>Pseudomonadati</taxon>
        <taxon>Pseudomonadota</taxon>
        <taxon>Gammaproteobacteria</taxon>
        <taxon>Cardiobacteriales</taxon>
        <taxon>Cardiobacteriaceae</taxon>
        <taxon>Cardiobacterium</taxon>
    </lineage>
</organism>
<name>A0A381EDU1_9GAMM</name>
<evidence type="ECO:0000256" key="8">
    <source>
        <dbReference type="ARBA" id="ARBA00023263"/>
    </source>
</evidence>
<dbReference type="PRINTS" id="PR00885">
    <property type="entry name" value="BCTERIALGSPH"/>
</dbReference>
<dbReference type="Pfam" id="PF07963">
    <property type="entry name" value="N_methyl"/>
    <property type="match status" value="1"/>
</dbReference>
<evidence type="ECO:0000256" key="4">
    <source>
        <dbReference type="ARBA" id="ARBA00022481"/>
    </source>
</evidence>
<dbReference type="OrthoDB" id="5918848at2"/>
<dbReference type="InterPro" id="IPR002416">
    <property type="entry name" value="T2SS_protein-GspH"/>
</dbReference>
<proteinExistence type="inferred from homology"/>
<dbReference type="GO" id="GO:0015628">
    <property type="term" value="P:protein secretion by the type II secretion system"/>
    <property type="evidence" value="ECO:0007669"/>
    <property type="project" value="InterPro"/>
</dbReference>
<evidence type="ECO:0000256" key="2">
    <source>
        <dbReference type="ARBA" id="ARBA00004561"/>
    </source>
</evidence>
<sequence>MKKTWIRQRGFTLIELMIVIAIVSILAVIALASYQTYIVKAQIAEAMELLGGIKLTVGEFHSSKGHWPPDNGAAGIAINAVDIHGKYVQQVEVGKDLDGGVLPGAITATMRSTGVAAVLRGKKVTLRPTPPTGASYVWSCVSDVEAKYLPSVCRP</sequence>
<dbReference type="InterPro" id="IPR045584">
    <property type="entry name" value="Pilin-like"/>
</dbReference>